<comment type="caution">
    <text evidence="2">The sequence shown here is derived from an EMBL/GenBank/DDBJ whole genome shotgun (WGS) entry which is preliminary data.</text>
</comment>
<dbReference type="InterPro" id="IPR053146">
    <property type="entry name" value="QDO-like"/>
</dbReference>
<dbReference type="InterPro" id="IPR014710">
    <property type="entry name" value="RmlC-like_jellyroll"/>
</dbReference>
<organism evidence="2 3">
    <name type="scientific">Microbacterium aerolatum</name>
    <dbReference type="NCBI Taxonomy" id="153731"/>
    <lineage>
        <taxon>Bacteria</taxon>
        <taxon>Bacillati</taxon>
        <taxon>Actinomycetota</taxon>
        <taxon>Actinomycetes</taxon>
        <taxon>Micrococcales</taxon>
        <taxon>Microbacteriaceae</taxon>
        <taxon>Microbacterium</taxon>
    </lineage>
</organism>
<dbReference type="PANTHER" id="PTHR36440:SF1">
    <property type="entry name" value="PUTATIVE (AFU_ORTHOLOGUE AFUA_8G07350)-RELATED"/>
    <property type="match status" value="1"/>
</dbReference>
<sequence>MRQFVPGRDAEAHGLDVAAAEHELDAMVRVHYALDGAHSRHVSSHIETLGGGRVAVETGRMNTASLPDGIVTAAQTRIGTGRTRRFVGAEHGADVSYFFVENQPGEGPGLHWHPYSETWVVLEGTVRIRRGDDILIAEAGDTVTVPPRVVHGFTNIGEGTLRILCIHASAEIIQTFID</sequence>
<dbReference type="PANTHER" id="PTHR36440">
    <property type="entry name" value="PUTATIVE (AFU_ORTHOLOGUE AFUA_8G07350)-RELATED"/>
    <property type="match status" value="1"/>
</dbReference>
<dbReference type="Proteomes" id="UP000321225">
    <property type="component" value="Unassembled WGS sequence"/>
</dbReference>
<proteinExistence type="predicted"/>
<evidence type="ECO:0000313" key="2">
    <source>
        <dbReference type="EMBL" id="GEK85346.1"/>
    </source>
</evidence>
<reference evidence="2 3" key="1">
    <citation type="submission" date="2019-07" db="EMBL/GenBank/DDBJ databases">
        <title>Whole genome shotgun sequence of Microbacterium aerolatum NBRC 103071.</title>
        <authorList>
            <person name="Hosoyama A."/>
            <person name="Uohara A."/>
            <person name="Ohji S."/>
            <person name="Ichikawa N."/>
        </authorList>
    </citation>
    <scope>NUCLEOTIDE SEQUENCE [LARGE SCALE GENOMIC DNA]</scope>
    <source>
        <strain evidence="2 3">NBRC 103071</strain>
    </source>
</reference>
<evidence type="ECO:0000313" key="3">
    <source>
        <dbReference type="Proteomes" id="UP000321225"/>
    </source>
</evidence>
<accession>A0A511ABG7</accession>
<dbReference type="Pfam" id="PF07883">
    <property type="entry name" value="Cupin_2"/>
    <property type="match status" value="1"/>
</dbReference>
<dbReference type="InterPro" id="IPR013096">
    <property type="entry name" value="Cupin_2"/>
</dbReference>
<name>A0A511ABG7_9MICO</name>
<gene>
    <name evidence="2" type="ORF">MAE01_05220</name>
</gene>
<dbReference type="InterPro" id="IPR011051">
    <property type="entry name" value="RmlC_Cupin_sf"/>
</dbReference>
<feature type="domain" description="Cupin type-2" evidence="1">
    <location>
        <begin position="99"/>
        <end position="166"/>
    </location>
</feature>
<dbReference type="AlphaFoldDB" id="A0A511ABG7"/>
<dbReference type="Gene3D" id="2.60.120.10">
    <property type="entry name" value="Jelly Rolls"/>
    <property type="match status" value="1"/>
</dbReference>
<keyword evidence="3" id="KW-1185">Reference proteome</keyword>
<dbReference type="SUPFAM" id="SSF51182">
    <property type="entry name" value="RmlC-like cupins"/>
    <property type="match status" value="1"/>
</dbReference>
<evidence type="ECO:0000259" key="1">
    <source>
        <dbReference type="Pfam" id="PF07883"/>
    </source>
</evidence>
<dbReference type="EMBL" id="BJUW01000002">
    <property type="protein sequence ID" value="GEK85346.1"/>
    <property type="molecule type" value="Genomic_DNA"/>
</dbReference>
<protein>
    <recommendedName>
        <fullName evidence="1">Cupin type-2 domain-containing protein</fullName>
    </recommendedName>
</protein>